<evidence type="ECO:0000256" key="2">
    <source>
        <dbReference type="ARBA" id="ARBA00023015"/>
    </source>
</evidence>
<dbReference type="InterPro" id="IPR015300">
    <property type="entry name" value="DNA-bd_pseudobarrel_sf"/>
</dbReference>
<feature type="compositionally biased region" description="Basic and acidic residues" evidence="6">
    <location>
        <begin position="90"/>
        <end position="108"/>
    </location>
</feature>
<dbReference type="Gene3D" id="2.40.330.10">
    <property type="entry name" value="DNA-binding pseudobarrel domain"/>
    <property type="match status" value="1"/>
</dbReference>
<keyword evidence="2" id="KW-0805">Transcription regulation</keyword>
<evidence type="ECO:0000256" key="5">
    <source>
        <dbReference type="ARBA" id="ARBA00023242"/>
    </source>
</evidence>
<organism evidence="7 8">
    <name type="scientific">Salix dunnii</name>
    <dbReference type="NCBI Taxonomy" id="1413687"/>
    <lineage>
        <taxon>Eukaryota</taxon>
        <taxon>Viridiplantae</taxon>
        <taxon>Streptophyta</taxon>
        <taxon>Embryophyta</taxon>
        <taxon>Tracheophyta</taxon>
        <taxon>Spermatophyta</taxon>
        <taxon>Magnoliopsida</taxon>
        <taxon>eudicotyledons</taxon>
        <taxon>Gunneridae</taxon>
        <taxon>Pentapetalae</taxon>
        <taxon>rosids</taxon>
        <taxon>fabids</taxon>
        <taxon>Malpighiales</taxon>
        <taxon>Salicaceae</taxon>
        <taxon>Saliceae</taxon>
        <taxon>Salix</taxon>
    </lineage>
</organism>
<dbReference type="InterPro" id="IPR005508">
    <property type="entry name" value="At2g31720-like"/>
</dbReference>
<gene>
    <name evidence="7" type="ORF">SADUNF_Sadunf05G0028400</name>
</gene>
<dbReference type="GO" id="GO:0005634">
    <property type="term" value="C:nucleus"/>
    <property type="evidence" value="ECO:0007669"/>
    <property type="project" value="UniProtKB-SubCell"/>
</dbReference>
<dbReference type="PANTHER" id="PTHR31541:SF25">
    <property type="entry name" value="GAMMA-GLIADIN B"/>
    <property type="match status" value="1"/>
</dbReference>
<proteinExistence type="predicted"/>
<comment type="caution">
    <text evidence="7">The sequence shown here is derived from an EMBL/GenBank/DDBJ whole genome shotgun (WGS) entry which is preliminary data.</text>
</comment>
<comment type="subcellular location">
    <subcellularLocation>
        <location evidence="1">Nucleus</location>
    </subcellularLocation>
</comment>
<keyword evidence="4" id="KW-0804">Transcription</keyword>
<feature type="region of interest" description="Disordered" evidence="6">
    <location>
        <begin position="76"/>
        <end position="108"/>
    </location>
</feature>
<evidence type="ECO:0000256" key="4">
    <source>
        <dbReference type="ARBA" id="ARBA00023163"/>
    </source>
</evidence>
<evidence type="ECO:0000313" key="7">
    <source>
        <dbReference type="EMBL" id="KAF9681685.1"/>
    </source>
</evidence>
<evidence type="ECO:0000256" key="3">
    <source>
        <dbReference type="ARBA" id="ARBA00023125"/>
    </source>
</evidence>
<dbReference type="GO" id="GO:0003677">
    <property type="term" value="F:DNA binding"/>
    <property type="evidence" value="ECO:0007669"/>
    <property type="project" value="UniProtKB-KW"/>
</dbReference>
<keyword evidence="8" id="KW-1185">Reference proteome</keyword>
<evidence type="ECO:0000313" key="8">
    <source>
        <dbReference type="Proteomes" id="UP000657918"/>
    </source>
</evidence>
<dbReference type="OrthoDB" id="844139at2759"/>
<evidence type="ECO:0000256" key="6">
    <source>
        <dbReference type="SAM" id="MobiDB-lite"/>
    </source>
</evidence>
<sequence>MAGDSDHDEYFDFEEYDDGESFDRMIEGIGERTSDENERTSLLTSRVLEGFVWSNIMTGSERREYMTGDKNYGYHQSVKPPGFSKPNKKRAGDVLMDRRNSADDRQEAETRSFSNLSDYIRARVGKEGDSDFKFRIMKQIFETDLKKHNDRFSMPSNQIKYREDFEAMNIKKAGKEVIVIELDLGVDVHQRTMMLRRWEINNSFSYVLTSSWIDVLSRNEGRLNANDIVQVYSFNRDNQLHLVFKKVMDAATVKKMMDI</sequence>
<reference evidence="7 8" key="1">
    <citation type="submission" date="2020-10" db="EMBL/GenBank/DDBJ databases">
        <title>Plant Genome Project.</title>
        <authorList>
            <person name="Zhang R.-G."/>
        </authorList>
    </citation>
    <scope>NUCLEOTIDE SEQUENCE [LARGE SCALE GENOMIC DNA]</scope>
    <source>
        <strain evidence="7">FAFU-HL-1</strain>
        <tissue evidence="7">Leaf</tissue>
    </source>
</reference>
<dbReference type="EMBL" id="JADGMS010000005">
    <property type="protein sequence ID" value="KAF9681685.1"/>
    <property type="molecule type" value="Genomic_DNA"/>
</dbReference>
<evidence type="ECO:0000256" key="1">
    <source>
        <dbReference type="ARBA" id="ARBA00004123"/>
    </source>
</evidence>
<keyword evidence="5" id="KW-0539">Nucleus</keyword>
<accession>A0A835K6G3</accession>
<protein>
    <recommendedName>
        <fullName evidence="9">TF-B3 domain-containing protein</fullName>
    </recommendedName>
</protein>
<dbReference type="Proteomes" id="UP000657918">
    <property type="component" value="Unassembled WGS sequence"/>
</dbReference>
<name>A0A835K6G3_9ROSI</name>
<dbReference type="Pfam" id="PF03754">
    <property type="entry name" value="At2g31720-like"/>
    <property type="match status" value="1"/>
</dbReference>
<dbReference type="SUPFAM" id="SSF101936">
    <property type="entry name" value="DNA-binding pseudobarrel domain"/>
    <property type="match status" value="1"/>
</dbReference>
<dbReference type="AlphaFoldDB" id="A0A835K6G3"/>
<dbReference type="PANTHER" id="PTHR31541">
    <property type="entry name" value="B3 DOMAIN PLANT PROTEIN-RELATED"/>
    <property type="match status" value="1"/>
</dbReference>
<evidence type="ECO:0008006" key="9">
    <source>
        <dbReference type="Google" id="ProtNLM"/>
    </source>
</evidence>
<keyword evidence="3" id="KW-0238">DNA-binding</keyword>